<sequence>MDLKYIGSGEAAKALVYYITDYITKSQLPTHIGLSAVMYAIRQNTSKFESSDAPTSTVNHSLFTKTVNAMMARQEISHQQVMSYLIGGGDFYCSHSFKMLKWCIFDGYISHTFPADVNSDILSSVQDEPQLLFTENNTEPLPAQEGLFGASIDVDSDDSLDNNAGNDDDESDGEHEVINDLEMLFGQGNPSFSNTVLDYTLRPNCAPFNSMSLWECYAQSA</sequence>
<protein>
    <submittedName>
        <fullName evidence="1">Uncharacterized protein</fullName>
    </submittedName>
</protein>
<dbReference type="HOGENOM" id="CLU_1251336_0_0_1"/>
<gene>
    <name evidence="1" type="ORF">SERLADRAFT_443820</name>
</gene>
<organism>
    <name type="scientific">Serpula lacrymans var. lacrymans (strain S7.9)</name>
    <name type="common">Dry rot fungus</name>
    <dbReference type="NCBI Taxonomy" id="578457"/>
    <lineage>
        <taxon>Eukaryota</taxon>
        <taxon>Fungi</taxon>
        <taxon>Dikarya</taxon>
        <taxon>Basidiomycota</taxon>
        <taxon>Agaricomycotina</taxon>
        <taxon>Agaricomycetes</taxon>
        <taxon>Agaricomycetidae</taxon>
        <taxon>Boletales</taxon>
        <taxon>Coniophorineae</taxon>
        <taxon>Serpulaceae</taxon>
        <taxon>Serpula</taxon>
    </lineage>
</organism>
<dbReference type="GeneID" id="18816001"/>
<dbReference type="EMBL" id="GL945446">
    <property type="protein sequence ID" value="EGO18850.1"/>
    <property type="molecule type" value="Genomic_DNA"/>
</dbReference>
<dbReference type="OrthoDB" id="3267861at2759"/>
<reference evidence="1" key="1">
    <citation type="submission" date="2011-04" db="EMBL/GenBank/DDBJ databases">
        <title>Evolution of plant cell wall degrading machinery underlies the functional diversity of forest fungi.</title>
        <authorList>
            <consortium name="US DOE Joint Genome Institute (JGI-PGF)"/>
            <person name="Eastwood D.C."/>
            <person name="Floudas D."/>
            <person name="Binder M."/>
            <person name="Majcherczyk A."/>
            <person name="Schneider P."/>
            <person name="Aerts A."/>
            <person name="Asiegbu F.O."/>
            <person name="Baker S.E."/>
            <person name="Barry K."/>
            <person name="Bendiksby M."/>
            <person name="Blumentritt M."/>
            <person name="Coutinho P.M."/>
            <person name="Cullen D."/>
            <person name="Cullen D."/>
            <person name="Gathman A."/>
            <person name="Goodell B."/>
            <person name="Henrissat B."/>
            <person name="Ihrmark K."/>
            <person name="Kauserud H."/>
            <person name="Kohler A."/>
            <person name="LaButti K."/>
            <person name="Lapidus A."/>
            <person name="Lavin J.L."/>
            <person name="Lee Y.-H."/>
            <person name="Lindquist E."/>
            <person name="Lilly W."/>
            <person name="Lucas S."/>
            <person name="Morin E."/>
            <person name="Murat C."/>
            <person name="Oguiza J.A."/>
            <person name="Park J."/>
            <person name="Pisabarro A.G."/>
            <person name="Riley R."/>
            <person name="Rosling A."/>
            <person name="Salamov A."/>
            <person name="Schmidt O."/>
            <person name="Schmutz J."/>
            <person name="Skrede I."/>
            <person name="Stenlid J."/>
            <person name="Wiebenga A."/>
            <person name="Xie X."/>
            <person name="Kues U."/>
            <person name="Hibbett D.S."/>
            <person name="Hoffmeister D."/>
            <person name="Hogberg N."/>
            <person name="Martin F."/>
            <person name="Grigoriev I.V."/>
            <person name="Watkinson S.C."/>
        </authorList>
    </citation>
    <scope>NUCLEOTIDE SEQUENCE</scope>
    <source>
        <strain evidence="1">S7.9</strain>
    </source>
</reference>
<dbReference type="KEGG" id="sla:SERLADRAFT_443820"/>
<evidence type="ECO:0000313" key="1">
    <source>
        <dbReference type="EMBL" id="EGO18850.1"/>
    </source>
</evidence>
<name>F8PDM9_SERL9</name>
<dbReference type="RefSeq" id="XP_007324503.1">
    <property type="nucleotide sequence ID" value="XM_007324441.1"/>
</dbReference>
<dbReference type="Proteomes" id="UP000008064">
    <property type="component" value="Unassembled WGS sequence"/>
</dbReference>
<dbReference type="AlphaFoldDB" id="F8PDM9"/>
<proteinExistence type="predicted"/>
<accession>F8PDM9</accession>